<dbReference type="Proteomes" id="UP000466730">
    <property type="component" value="Unassembled WGS sequence"/>
</dbReference>
<organism evidence="1 2">
    <name type="scientific">Rhodovulum strictum</name>
    <dbReference type="NCBI Taxonomy" id="58314"/>
    <lineage>
        <taxon>Bacteria</taxon>
        <taxon>Pseudomonadati</taxon>
        <taxon>Pseudomonadota</taxon>
        <taxon>Alphaproteobacteria</taxon>
        <taxon>Rhodobacterales</taxon>
        <taxon>Paracoccaceae</taxon>
        <taxon>Rhodovulum</taxon>
    </lineage>
</organism>
<evidence type="ECO:0000313" key="2">
    <source>
        <dbReference type="Proteomes" id="UP000466730"/>
    </source>
</evidence>
<protein>
    <submittedName>
        <fullName evidence="1">Uncharacterized protein</fullName>
    </submittedName>
</protein>
<keyword evidence="2" id="KW-1185">Reference proteome</keyword>
<proteinExistence type="predicted"/>
<dbReference type="EMBL" id="WJPO01000003">
    <property type="protein sequence ID" value="MRH20023.1"/>
    <property type="molecule type" value="Genomic_DNA"/>
</dbReference>
<accession>A0A844BGC2</accession>
<reference evidence="1 2" key="1">
    <citation type="submission" date="2019-11" db="EMBL/GenBank/DDBJ databases">
        <title>Draft Whole-Genome sequence of the marine photosynthetic bacterium Rhodovulum strictum DSM 11289.</title>
        <authorList>
            <person name="Kyndt J.A."/>
            <person name="Meyer T.E."/>
        </authorList>
    </citation>
    <scope>NUCLEOTIDE SEQUENCE [LARGE SCALE GENOMIC DNA]</scope>
    <source>
        <strain evidence="1 2">DSM 11289</strain>
    </source>
</reference>
<dbReference type="RefSeq" id="WP_153747341.1">
    <property type="nucleotide sequence ID" value="NZ_BAAADI010000006.1"/>
</dbReference>
<gene>
    <name evidence="1" type="ORF">GH815_03365</name>
</gene>
<comment type="caution">
    <text evidence="1">The sequence shown here is derived from an EMBL/GenBank/DDBJ whole genome shotgun (WGS) entry which is preliminary data.</text>
</comment>
<sequence>MTPQRITIRIDALSVTGGPVSRVALEHAIAGALAEALAGSTPPIPAPQAHARMAARAQAEPGEAGMEPAIGRAVAGLARAVLDGGCP</sequence>
<name>A0A844BGC2_9RHOB</name>
<dbReference type="AlphaFoldDB" id="A0A844BGC2"/>
<evidence type="ECO:0000313" key="1">
    <source>
        <dbReference type="EMBL" id="MRH20023.1"/>
    </source>
</evidence>